<dbReference type="Pfam" id="PF26162">
    <property type="entry name" value="YwzD"/>
    <property type="match status" value="1"/>
</dbReference>
<organism evidence="1 2">
    <name type="scientific">Halalkalibacter suaedae</name>
    <dbReference type="NCBI Taxonomy" id="2822140"/>
    <lineage>
        <taxon>Bacteria</taxon>
        <taxon>Bacillati</taxon>
        <taxon>Bacillota</taxon>
        <taxon>Bacilli</taxon>
        <taxon>Bacillales</taxon>
        <taxon>Bacillaceae</taxon>
        <taxon>Halalkalibacter</taxon>
    </lineage>
</organism>
<reference evidence="1" key="1">
    <citation type="submission" date="2021-03" db="EMBL/GenBank/DDBJ databases">
        <title>Bacillus suaedae sp. nov., isolated from Suaeda aralocaspica.</title>
        <authorList>
            <person name="Lei R.F.R."/>
        </authorList>
    </citation>
    <scope>NUCLEOTIDE SEQUENCE</scope>
    <source>
        <strain evidence="1">YZJH907-2</strain>
    </source>
</reference>
<dbReference type="Proteomes" id="UP000678228">
    <property type="component" value="Unassembled WGS sequence"/>
</dbReference>
<gene>
    <name evidence="1" type="ORF">J7W16_18660</name>
</gene>
<evidence type="ECO:0000313" key="1">
    <source>
        <dbReference type="EMBL" id="MBP3953149.1"/>
    </source>
</evidence>
<dbReference type="InterPro" id="IPR058930">
    <property type="entry name" value="YwzD"/>
</dbReference>
<proteinExistence type="predicted"/>
<keyword evidence="2" id="KW-1185">Reference proteome</keyword>
<dbReference type="RefSeq" id="WP_210599005.1">
    <property type="nucleotide sequence ID" value="NZ_JAGKSQ010000010.1"/>
</dbReference>
<dbReference type="AlphaFoldDB" id="A0A940WUS9"/>
<dbReference type="EMBL" id="JAGKSQ010000010">
    <property type="protein sequence ID" value="MBP3953149.1"/>
    <property type="molecule type" value="Genomic_DNA"/>
</dbReference>
<name>A0A940WUS9_9BACI</name>
<comment type="caution">
    <text evidence="1">The sequence shown here is derived from an EMBL/GenBank/DDBJ whole genome shotgun (WGS) entry which is preliminary data.</text>
</comment>
<evidence type="ECO:0000313" key="2">
    <source>
        <dbReference type="Proteomes" id="UP000678228"/>
    </source>
</evidence>
<accession>A0A940WUS9</accession>
<protein>
    <submittedName>
        <fullName evidence="1">Uncharacterized protein</fullName>
    </submittedName>
</protein>
<sequence>MLATKQEQKLSQQHLLKILEDIRLKGSESTTINSKQAIDDIVMQLKPYIMSK</sequence>